<dbReference type="GO" id="GO:0000976">
    <property type="term" value="F:transcription cis-regulatory region binding"/>
    <property type="evidence" value="ECO:0007669"/>
    <property type="project" value="TreeGrafter"/>
</dbReference>
<proteinExistence type="predicted"/>
<dbReference type="GO" id="GO:1900376">
    <property type="term" value="P:regulation of secondary metabolite biosynthetic process"/>
    <property type="evidence" value="ECO:0007669"/>
    <property type="project" value="TreeGrafter"/>
</dbReference>
<dbReference type="GO" id="GO:0008270">
    <property type="term" value="F:zinc ion binding"/>
    <property type="evidence" value="ECO:0007669"/>
    <property type="project" value="TreeGrafter"/>
</dbReference>
<dbReference type="KEGG" id="sacd:HS1genome_2097"/>
<reference evidence="3" key="2">
    <citation type="submission" date="2018-04" db="EMBL/GenBank/DDBJ databases">
        <title>Complete genome sequence of Sulfodiicoccus acidiphilus strain HS-1.</title>
        <authorList>
            <person name="Sakai H.D."/>
            <person name="Kurosawa N."/>
        </authorList>
    </citation>
    <scope>NUCLEOTIDE SEQUENCE [LARGE SCALE GENOMIC DNA]</scope>
    <source>
        <strain evidence="3">HS-1</strain>
    </source>
</reference>
<dbReference type="Proteomes" id="UP000276741">
    <property type="component" value="Chromosome"/>
</dbReference>
<dbReference type="Gene3D" id="1.10.10.10">
    <property type="entry name" value="Winged helix-like DNA-binding domain superfamily/Winged helix DNA-binding domain"/>
    <property type="match status" value="1"/>
</dbReference>
<organism evidence="1 3">
    <name type="scientific">Sulfodiicoccus acidiphilus</name>
    <dbReference type="NCBI Taxonomy" id="1670455"/>
    <lineage>
        <taxon>Archaea</taxon>
        <taxon>Thermoproteota</taxon>
        <taxon>Thermoprotei</taxon>
        <taxon>Sulfolobales</taxon>
        <taxon>Sulfolobaceae</taxon>
        <taxon>Sulfodiicoccus</taxon>
    </lineage>
</organism>
<dbReference type="CDD" id="cd07153">
    <property type="entry name" value="Fur_like"/>
    <property type="match status" value="1"/>
</dbReference>
<dbReference type="InterPro" id="IPR036388">
    <property type="entry name" value="WH-like_DNA-bd_sf"/>
</dbReference>
<dbReference type="InterPro" id="IPR036390">
    <property type="entry name" value="WH_DNA-bd_sf"/>
</dbReference>
<protein>
    <submittedName>
        <fullName evidence="1">Transcriptional repressor</fullName>
    </submittedName>
</protein>
<keyword evidence="3" id="KW-1185">Reference proteome</keyword>
<dbReference type="GO" id="GO:0045892">
    <property type="term" value="P:negative regulation of DNA-templated transcription"/>
    <property type="evidence" value="ECO:0007669"/>
    <property type="project" value="TreeGrafter"/>
</dbReference>
<evidence type="ECO:0000313" key="2">
    <source>
        <dbReference type="EMBL" id="GGT97789.1"/>
    </source>
</evidence>
<name>A0A348B6A6_9CREN</name>
<dbReference type="InterPro" id="IPR002481">
    <property type="entry name" value="FUR"/>
</dbReference>
<dbReference type="PANTHER" id="PTHR33202:SF7">
    <property type="entry name" value="FERRIC UPTAKE REGULATION PROTEIN"/>
    <property type="match status" value="1"/>
</dbReference>
<dbReference type="AlphaFoldDB" id="A0A348B6A6"/>
<gene>
    <name evidence="2" type="ORF">GCM10007116_14150</name>
    <name evidence="1" type="ORF">HS1genome_2097</name>
</gene>
<reference evidence="2" key="4">
    <citation type="submission" date="2020-09" db="EMBL/GenBank/DDBJ databases">
        <authorList>
            <person name="Sun Q."/>
            <person name="Ohkuma M."/>
        </authorList>
    </citation>
    <scope>NUCLEOTIDE SEQUENCE</scope>
    <source>
        <strain evidence="2">JCM 31740</strain>
    </source>
</reference>
<dbReference type="Proteomes" id="UP000616143">
    <property type="component" value="Unassembled WGS sequence"/>
</dbReference>
<dbReference type="GO" id="GO:0003700">
    <property type="term" value="F:DNA-binding transcription factor activity"/>
    <property type="evidence" value="ECO:0007669"/>
    <property type="project" value="InterPro"/>
</dbReference>
<sequence length="151" mass="16610">MLSVANDYRLGMDLAEELRSKGLKVTPQRLAVLRVVSSGGHYTGEQIYEMLKKSEPGISLSTIYNSLEALRESGLLNSFEARGVTWYEFRKEPHANVICLDTGEIVDVDVDLSQLTSSIDSKGMRTRGVNLVVYAECRPNETAPQGGADGR</sequence>
<reference evidence="2" key="1">
    <citation type="journal article" date="2014" name="Int. J. Syst. Evol. Microbiol.">
        <title>Complete genome sequence of Corynebacterium casei LMG S-19264T (=DSM 44701T), isolated from a smear-ripened cheese.</title>
        <authorList>
            <consortium name="US DOE Joint Genome Institute (JGI-PGF)"/>
            <person name="Walter F."/>
            <person name="Albersmeier A."/>
            <person name="Kalinowski J."/>
            <person name="Ruckert C."/>
        </authorList>
    </citation>
    <scope>NUCLEOTIDE SEQUENCE</scope>
    <source>
        <strain evidence="2">JCM 31740</strain>
    </source>
</reference>
<dbReference type="SUPFAM" id="SSF46785">
    <property type="entry name" value="Winged helix' DNA-binding domain"/>
    <property type="match status" value="1"/>
</dbReference>
<reference evidence="1" key="3">
    <citation type="journal article" date="2019" name="BMC Res. Notes">
        <title>Complete genome sequence of the Sulfodiicoccus acidiphilus strain HS-1T, the first crenarchaeon that lacks polB3, isolated from an acidic hot spring in Ohwaku-dani, Hakone, Japan.</title>
        <authorList>
            <person name="Sakai H.D."/>
            <person name="Kurosawa N."/>
        </authorList>
    </citation>
    <scope>NUCLEOTIDE SEQUENCE</scope>
    <source>
        <strain evidence="1">HS-1</strain>
    </source>
</reference>
<evidence type="ECO:0000313" key="3">
    <source>
        <dbReference type="Proteomes" id="UP000276741"/>
    </source>
</evidence>
<evidence type="ECO:0000313" key="1">
    <source>
        <dbReference type="EMBL" id="BBD73708.1"/>
    </source>
</evidence>
<dbReference type="EMBL" id="BMQS01000012">
    <property type="protein sequence ID" value="GGT97789.1"/>
    <property type="molecule type" value="Genomic_DNA"/>
</dbReference>
<dbReference type="Pfam" id="PF01475">
    <property type="entry name" value="FUR"/>
    <property type="match status" value="1"/>
</dbReference>
<dbReference type="PANTHER" id="PTHR33202">
    <property type="entry name" value="ZINC UPTAKE REGULATION PROTEIN"/>
    <property type="match status" value="1"/>
</dbReference>
<dbReference type="EMBL" id="AP018553">
    <property type="protein sequence ID" value="BBD73708.1"/>
    <property type="molecule type" value="Genomic_DNA"/>
</dbReference>
<accession>A0A348B6A6</accession>